<organism evidence="2 3">
    <name type="scientific">candidate division WWE3 bacterium CG08_land_8_20_14_0_20_41_15</name>
    <dbReference type="NCBI Taxonomy" id="1975086"/>
    <lineage>
        <taxon>Bacteria</taxon>
        <taxon>Katanobacteria</taxon>
    </lineage>
</organism>
<dbReference type="AlphaFoldDB" id="A0A2H0X9Z1"/>
<keyword evidence="1" id="KW-1133">Transmembrane helix</keyword>
<evidence type="ECO:0000256" key="1">
    <source>
        <dbReference type="SAM" id="Phobius"/>
    </source>
</evidence>
<evidence type="ECO:0000313" key="2">
    <source>
        <dbReference type="EMBL" id="PIS21760.1"/>
    </source>
</evidence>
<dbReference type="EMBL" id="PEYV01000019">
    <property type="protein sequence ID" value="PIS21760.1"/>
    <property type="molecule type" value="Genomic_DNA"/>
</dbReference>
<dbReference type="Proteomes" id="UP000231098">
    <property type="component" value="Unassembled WGS sequence"/>
</dbReference>
<name>A0A2H0X9Z1_UNCKA</name>
<gene>
    <name evidence="2" type="ORF">COT51_00985</name>
</gene>
<comment type="caution">
    <text evidence="2">The sequence shown here is derived from an EMBL/GenBank/DDBJ whole genome shotgun (WGS) entry which is preliminary data.</text>
</comment>
<keyword evidence="1" id="KW-0812">Transmembrane</keyword>
<sequence>MTKDNILLLLFTFITVLAWIGFDVYHVRIAPALPKVTEDLILPISPDIDQTTLEGLRSRR</sequence>
<protein>
    <submittedName>
        <fullName evidence="2">Uncharacterized protein</fullName>
    </submittedName>
</protein>
<evidence type="ECO:0000313" key="3">
    <source>
        <dbReference type="Proteomes" id="UP000231098"/>
    </source>
</evidence>
<reference evidence="3" key="1">
    <citation type="submission" date="2017-09" db="EMBL/GenBank/DDBJ databases">
        <title>Depth-based differentiation of microbial function through sediment-hosted aquifers and enrichment of novel symbionts in the deep terrestrial subsurface.</title>
        <authorList>
            <person name="Probst A.J."/>
            <person name="Ladd B."/>
            <person name="Jarett J.K."/>
            <person name="Geller-Mcgrath D.E."/>
            <person name="Sieber C.M.K."/>
            <person name="Emerson J.B."/>
            <person name="Anantharaman K."/>
            <person name="Thomas B.C."/>
            <person name="Malmstrom R."/>
            <person name="Stieglmeier M."/>
            <person name="Klingl A."/>
            <person name="Woyke T."/>
            <person name="Ryan C.M."/>
            <person name="Banfield J.F."/>
        </authorList>
    </citation>
    <scope>NUCLEOTIDE SEQUENCE [LARGE SCALE GENOMIC DNA]</scope>
</reference>
<feature type="transmembrane region" description="Helical" evidence="1">
    <location>
        <begin position="6"/>
        <end position="25"/>
    </location>
</feature>
<accession>A0A2H0X9Z1</accession>
<keyword evidence="1" id="KW-0472">Membrane</keyword>
<proteinExistence type="predicted"/>